<keyword evidence="1" id="KW-0472">Membrane</keyword>
<dbReference type="Proteomes" id="UP000192578">
    <property type="component" value="Unassembled WGS sequence"/>
</dbReference>
<reference evidence="3" key="1">
    <citation type="submission" date="2017-01" db="EMBL/GenBank/DDBJ databases">
        <title>Comparative genomics of anhydrobiosis in the tardigrade Hypsibius dujardini.</title>
        <authorList>
            <person name="Yoshida Y."/>
            <person name="Koutsovoulos G."/>
            <person name="Laetsch D."/>
            <person name="Stevens L."/>
            <person name="Kumar S."/>
            <person name="Horikawa D."/>
            <person name="Ishino K."/>
            <person name="Komine S."/>
            <person name="Tomita M."/>
            <person name="Blaxter M."/>
            <person name="Arakawa K."/>
        </authorList>
    </citation>
    <scope>NUCLEOTIDE SEQUENCE [LARGE SCALE GENOMIC DNA]</scope>
    <source>
        <strain evidence="3">Z151</strain>
    </source>
</reference>
<evidence type="ECO:0000256" key="1">
    <source>
        <dbReference type="SAM" id="Phobius"/>
    </source>
</evidence>
<accession>A0A1W0X5M9</accession>
<proteinExistence type="predicted"/>
<evidence type="ECO:0000313" key="2">
    <source>
        <dbReference type="EMBL" id="OQV22650.1"/>
    </source>
</evidence>
<gene>
    <name evidence="2" type="ORF">BV898_03475</name>
</gene>
<keyword evidence="1" id="KW-1133">Transmembrane helix</keyword>
<feature type="transmembrane region" description="Helical" evidence="1">
    <location>
        <begin position="6"/>
        <end position="23"/>
    </location>
</feature>
<protein>
    <submittedName>
        <fullName evidence="2">Uncharacterized protein</fullName>
    </submittedName>
</protein>
<organism evidence="2 3">
    <name type="scientific">Hypsibius exemplaris</name>
    <name type="common">Freshwater tardigrade</name>
    <dbReference type="NCBI Taxonomy" id="2072580"/>
    <lineage>
        <taxon>Eukaryota</taxon>
        <taxon>Metazoa</taxon>
        <taxon>Ecdysozoa</taxon>
        <taxon>Tardigrada</taxon>
        <taxon>Eutardigrada</taxon>
        <taxon>Parachela</taxon>
        <taxon>Hypsibioidea</taxon>
        <taxon>Hypsibiidae</taxon>
        <taxon>Hypsibius</taxon>
    </lineage>
</organism>
<sequence length="204" mass="22138">MTSLSGVVGVSACLGLMSVIFLIRQIDGAAQTSYFPQELHSAAIKLSSDDIRSFIHAATFLQNSNVMGLETKVPSLNVMTALRNFGASKVGDYFRTLLRMWAKFSKEDRIKNKEEMFRNIDSLKIPIEIRSAMKAMFEHVDGLQKVIVSAARTTTAAPTTTTTTTVAVTEENTEEANSTTSIFEAIASEYGTTAAPDSDPSAIV</sequence>
<comment type="caution">
    <text evidence="2">The sequence shown here is derived from an EMBL/GenBank/DDBJ whole genome shotgun (WGS) entry which is preliminary data.</text>
</comment>
<evidence type="ECO:0000313" key="3">
    <source>
        <dbReference type="Proteomes" id="UP000192578"/>
    </source>
</evidence>
<dbReference type="OrthoDB" id="10063315at2759"/>
<keyword evidence="3" id="KW-1185">Reference proteome</keyword>
<keyword evidence="1" id="KW-0812">Transmembrane</keyword>
<dbReference type="AlphaFoldDB" id="A0A1W0X5M9"/>
<name>A0A1W0X5M9_HYPEX</name>
<dbReference type="EMBL" id="MTYJ01000016">
    <property type="protein sequence ID" value="OQV22650.1"/>
    <property type="molecule type" value="Genomic_DNA"/>
</dbReference>